<reference evidence="2 3" key="1">
    <citation type="journal article" date="2016" name="Nat. Commun.">
        <title>Thousands of microbial genomes shed light on interconnected biogeochemical processes in an aquifer system.</title>
        <authorList>
            <person name="Anantharaman K."/>
            <person name="Brown C.T."/>
            <person name="Hug L.A."/>
            <person name="Sharon I."/>
            <person name="Castelle C.J."/>
            <person name="Probst A.J."/>
            <person name="Thomas B.C."/>
            <person name="Singh A."/>
            <person name="Wilkins M.J."/>
            <person name="Karaoz U."/>
            <person name="Brodie E.L."/>
            <person name="Williams K.H."/>
            <person name="Hubbard S.S."/>
            <person name="Banfield J.F."/>
        </authorList>
    </citation>
    <scope>NUCLEOTIDE SEQUENCE [LARGE SCALE GENOMIC DNA]</scope>
</reference>
<proteinExistence type="predicted"/>
<dbReference type="GO" id="GO:0016020">
    <property type="term" value="C:membrane"/>
    <property type="evidence" value="ECO:0007669"/>
    <property type="project" value="GOC"/>
</dbReference>
<dbReference type="EMBL" id="MFLY01000010">
    <property type="protein sequence ID" value="OGG73112.1"/>
    <property type="molecule type" value="Genomic_DNA"/>
</dbReference>
<evidence type="ECO:0000313" key="3">
    <source>
        <dbReference type="Proteomes" id="UP000177306"/>
    </source>
</evidence>
<evidence type="ECO:0000313" key="2">
    <source>
        <dbReference type="EMBL" id="OGG73112.1"/>
    </source>
</evidence>
<dbReference type="GO" id="GO:0006506">
    <property type="term" value="P:GPI anchor biosynthetic process"/>
    <property type="evidence" value="ECO:0007669"/>
    <property type="project" value="TreeGrafter"/>
</dbReference>
<dbReference type="GO" id="GO:0003824">
    <property type="term" value="F:catalytic activity"/>
    <property type="evidence" value="ECO:0007669"/>
    <property type="project" value="InterPro"/>
</dbReference>
<protein>
    <recommendedName>
        <fullName evidence="1">Endonuclease/exonuclease/phosphatase domain-containing protein</fullName>
    </recommendedName>
</protein>
<dbReference type="InterPro" id="IPR005135">
    <property type="entry name" value="Endo/exonuclease/phosphatase"/>
</dbReference>
<dbReference type="Gene3D" id="3.60.10.10">
    <property type="entry name" value="Endonuclease/exonuclease/phosphatase"/>
    <property type="match status" value="1"/>
</dbReference>
<dbReference type="InterPro" id="IPR051916">
    <property type="entry name" value="GPI-anchor_lipid_remodeler"/>
</dbReference>
<name>A0A1F6EIF7_9BACT</name>
<comment type="caution">
    <text evidence="2">The sequence shown here is derived from an EMBL/GenBank/DDBJ whole genome shotgun (WGS) entry which is preliminary data.</text>
</comment>
<dbReference type="Proteomes" id="UP000177306">
    <property type="component" value="Unassembled WGS sequence"/>
</dbReference>
<dbReference type="SUPFAM" id="SSF56219">
    <property type="entry name" value="DNase I-like"/>
    <property type="match status" value="1"/>
</dbReference>
<dbReference type="Pfam" id="PF03372">
    <property type="entry name" value="Exo_endo_phos"/>
    <property type="match status" value="1"/>
</dbReference>
<gene>
    <name evidence="2" type="ORF">A3A38_04865</name>
</gene>
<sequence>MAIKLISVNVERANHLDRVLPFLARESPHVVCIQEICEPDVPRFAKTLGAAQHAFVPMTREFAEGGHHIIGLGIFSQLPLENVQTHYYHTISESLPDSSHYEPTTYNNPHRLVLSSEVTHEDVRYRFATTHFTWSLHGQATDLQRTSMQRLLHILDGLKDFILCGDFNAPRGGEIFDTFAARYTDNIPREYTTSIDGTLHRAGSLPYMVDGLFTTPEYRATDVRLVSGVSDHCAIVATITGATSQ</sequence>
<accession>A0A1F6EIF7</accession>
<dbReference type="AlphaFoldDB" id="A0A1F6EIF7"/>
<feature type="domain" description="Endonuclease/exonuclease/phosphatase" evidence="1">
    <location>
        <begin position="9"/>
        <end position="232"/>
    </location>
</feature>
<dbReference type="InterPro" id="IPR036691">
    <property type="entry name" value="Endo/exonu/phosph_ase_sf"/>
</dbReference>
<organism evidence="2 3">
    <name type="scientific">Candidatus Kaiserbacteria bacterium RIFCSPLOWO2_01_FULL_53_17</name>
    <dbReference type="NCBI Taxonomy" id="1798511"/>
    <lineage>
        <taxon>Bacteria</taxon>
        <taxon>Candidatus Kaiseribacteriota</taxon>
    </lineage>
</organism>
<evidence type="ECO:0000259" key="1">
    <source>
        <dbReference type="Pfam" id="PF03372"/>
    </source>
</evidence>
<dbReference type="PANTHER" id="PTHR14859">
    <property type="entry name" value="CALCOFLUOR WHITE HYPERSENSITIVE PROTEIN PRECURSOR"/>
    <property type="match status" value="1"/>
</dbReference>
<dbReference type="PANTHER" id="PTHR14859:SF15">
    <property type="entry name" value="ENDONUCLEASE_EXONUCLEASE_PHOSPHATASE DOMAIN-CONTAINING PROTEIN"/>
    <property type="match status" value="1"/>
</dbReference>